<dbReference type="InterPro" id="IPR044996">
    <property type="entry name" value="COQ10-like"/>
</dbReference>
<keyword evidence="5" id="KW-1185">Reference proteome</keyword>
<name>A0ABS1DGE9_9PROT</name>
<evidence type="ECO:0000313" key="4">
    <source>
        <dbReference type="EMBL" id="MBK1668929.1"/>
    </source>
</evidence>
<evidence type="ECO:0000259" key="3">
    <source>
        <dbReference type="Pfam" id="PF03364"/>
    </source>
</evidence>
<dbReference type="InterPro" id="IPR023393">
    <property type="entry name" value="START-like_dom_sf"/>
</dbReference>
<keyword evidence="4" id="KW-0830">Ubiquinone</keyword>
<gene>
    <name evidence="4" type="ORF">CKO28_12895</name>
</gene>
<comment type="similarity">
    <text evidence="1">Belongs to the ribosome association toxin RatA family.</text>
</comment>
<dbReference type="InterPro" id="IPR005031">
    <property type="entry name" value="COQ10_START"/>
</dbReference>
<dbReference type="PANTHER" id="PTHR12901:SF10">
    <property type="entry name" value="COENZYME Q-BINDING PROTEIN COQ10, MITOCHONDRIAL"/>
    <property type="match status" value="1"/>
</dbReference>
<protein>
    <submittedName>
        <fullName evidence="4">Ubiquinone-binding protein</fullName>
    </submittedName>
</protein>
<accession>A0ABS1DGE9</accession>
<reference evidence="4 5" key="1">
    <citation type="journal article" date="2020" name="Microorganisms">
        <title>Osmotic Adaptation and Compatible Solute Biosynthesis of Phototrophic Bacteria as Revealed from Genome Analyses.</title>
        <authorList>
            <person name="Imhoff J.F."/>
            <person name="Rahn T."/>
            <person name="Kunzel S."/>
            <person name="Keller A."/>
            <person name="Neulinger S.C."/>
        </authorList>
    </citation>
    <scope>NUCLEOTIDE SEQUENCE [LARGE SCALE GENOMIC DNA]</scope>
    <source>
        <strain evidence="4 5">DSM 9895</strain>
    </source>
</reference>
<proteinExistence type="inferred from homology"/>
<sequence>MPTHAEQRALPYTPQQMYDLVADVDRYPEFLPWCIGSKIRRQRGNTIVADLVIGFKMIRERFTSEVKLQPDGMRIDVRYLEGPFKYLNNSWVFYEHEKGCLIDFYVDFEFRTRFLQRMMEPLFNEAVRRMVKAFETRAGQLYGTGPQRRGARGQSSGTASRGA</sequence>
<feature type="region of interest" description="Disordered" evidence="2">
    <location>
        <begin position="141"/>
        <end position="163"/>
    </location>
</feature>
<dbReference type="EMBL" id="NRRL01000033">
    <property type="protein sequence ID" value="MBK1668929.1"/>
    <property type="molecule type" value="Genomic_DNA"/>
</dbReference>
<dbReference type="Gene3D" id="3.30.530.20">
    <property type="match status" value="1"/>
</dbReference>
<comment type="caution">
    <text evidence="4">The sequence shown here is derived from an EMBL/GenBank/DDBJ whole genome shotgun (WGS) entry which is preliminary data.</text>
</comment>
<organism evidence="4 5">
    <name type="scientific">Rhodovibrio sodomensis</name>
    <dbReference type="NCBI Taxonomy" id="1088"/>
    <lineage>
        <taxon>Bacteria</taxon>
        <taxon>Pseudomonadati</taxon>
        <taxon>Pseudomonadota</taxon>
        <taxon>Alphaproteobacteria</taxon>
        <taxon>Rhodospirillales</taxon>
        <taxon>Rhodovibrionaceae</taxon>
        <taxon>Rhodovibrio</taxon>
    </lineage>
</organism>
<feature type="domain" description="Coenzyme Q-binding protein COQ10 START" evidence="3">
    <location>
        <begin position="10"/>
        <end position="135"/>
    </location>
</feature>
<evidence type="ECO:0000256" key="1">
    <source>
        <dbReference type="ARBA" id="ARBA00008918"/>
    </source>
</evidence>
<feature type="compositionally biased region" description="Polar residues" evidence="2">
    <location>
        <begin position="153"/>
        <end position="163"/>
    </location>
</feature>
<evidence type="ECO:0000256" key="2">
    <source>
        <dbReference type="SAM" id="MobiDB-lite"/>
    </source>
</evidence>
<dbReference type="Pfam" id="PF03364">
    <property type="entry name" value="Polyketide_cyc"/>
    <property type="match status" value="1"/>
</dbReference>
<dbReference type="CDD" id="cd07813">
    <property type="entry name" value="COQ10p_like"/>
    <property type="match status" value="1"/>
</dbReference>
<dbReference type="SUPFAM" id="SSF55961">
    <property type="entry name" value="Bet v1-like"/>
    <property type="match status" value="1"/>
</dbReference>
<dbReference type="RefSeq" id="WP_200341249.1">
    <property type="nucleotide sequence ID" value="NZ_NRRL01000033.1"/>
</dbReference>
<dbReference type="Proteomes" id="UP001296873">
    <property type="component" value="Unassembled WGS sequence"/>
</dbReference>
<dbReference type="PANTHER" id="PTHR12901">
    <property type="entry name" value="SPERM PROTEIN HOMOLOG"/>
    <property type="match status" value="1"/>
</dbReference>
<evidence type="ECO:0000313" key="5">
    <source>
        <dbReference type="Proteomes" id="UP001296873"/>
    </source>
</evidence>